<dbReference type="PANTHER" id="PTHR36018:SF1">
    <property type="entry name" value="OS09G0481800 PROTEIN"/>
    <property type="match status" value="1"/>
</dbReference>
<name>A0ABQ6N9F1_9STRA</name>
<dbReference type="Proteomes" id="UP001165060">
    <property type="component" value="Unassembled WGS sequence"/>
</dbReference>
<dbReference type="Gene3D" id="3.30.300.130">
    <property type="entry name" value="Fe-S cluster assembly (FSCA)"/>
    <property type="match status" value="1"/>
</dbReference>
<evidence type="ECO:0000313" key="2">
    <source>
        <dbReference type="EMBL" id="GMI50510.1"/>
    </source>
</evidence>
<dbReference type="SUPFAM" id="SSF117916">
    <property type="entry name" value="Fe-S cluster assembly (FSCA) domain-like"/>
    <property type="match status" value="1"/>
</dbReference>
<gene>
    <name evidence="2" type="ORF">TeGR_g13319</name>
</gene>
<dbReference type="EMBL" id="BRYB01006919">
    <property type="protein sequence ID" value="GMI50510.1"/>
    <property type="molecule type" value="Genomic_DNA"/>
</dbReference>
<organism evidence="2 3">
    <name type="scientific">Tetraparma gracilis</name>
    <dbReference type="NCBI Taxonomy" id="2962635"/>
    <lineage>
        <taxon>Eukaryota</taxon>
        <taxon>Sar</taxon>
        <taxon>Stramenopiles</taxon>
        <taxon>Ochrophyta</taxon>
        <taxon>Bolidophyceae</taxon>
        <taxon>Parmales</taxon>
        <taxon>Triparmaceae</taxon>
        <taxon>Tetraparma</taxon>
    </lineage>
</organism>
<protein>
    <recommendedName>
        <fullName evidence="4">Asp23/Gls24 family envelope stress response protein</fullName>
    </recommendedName>
</protein>
<evidence type="ECO:0008006" key="4">
    <source>
        <dbReference type="Google" id="ProtNLM"/>
    </source>
</evidence>
<dbReference type="InterPro" id="IPR034904">
    <property type="entry name" value="FSCA_dom_sf"/>
</dbReference>
<sequence length="195" mass="20715">MKAIRTALVLATLPAFRAFLVPPPPFLPAAALWSDFGSFADIDDLDYEDTSPLAQGDYALEGDDPFDKAAVGATIPGPTILGGDAEPIFTGLGETLEYSQENVLGVLSACRTAIPTLFGYTPENRGVGITGGVDFVELDGATVVLALKGRFWHQRTTVLARIGSYLRERIPEIVDVVVEDESSLSDEANNDGGVL</sequence>
<proteinExistence type="predicted"/>
<keyword evidence="3" id="KW-1185">Reference proteome</keyword>
<evidence type="ECO:0000256" key="1">
    <source>
        <dbReference type="SAM" id="SignalP"/>
    </source>
</evidence>
<accession>A0ABQ6N9F1</accession>
<dbReference type="PANTHER" id="PTHR36018">
    <property type="entry name" value="OS09G0481800 PROTEIN"/>
    <property type="match status" value="1"/>
</dbReference>
<feature type="signal peptide" evidence="1">
    <location>
        <begin position="1"/>
        <end position="18"/>
    </location>
</feature>
<comment type="caution">
    <text evidence="2">The sequence shown here is derived from an EMBL/GenBank/DDBJ whole genome shotgun (WGS) entry which is preliminary data.</text>
</comment>
<feature type="chain" id="PRO_5046537641" description="Asp23/Gls24 family envelope stress response protein" evidence="1">
    <location>
        <begin position="19"/>
        <end position="195"/>
    </location>
</feature>
<keyword evidence="1" id="KW-0732">Signal</keyword>
<reference evidence="2 3" key="1">
    <citation type="journal article" date="2023" name="Commun. Biol.">
        <title>Genome analysis of Parmales, the sister group of diatoms, reveals the evolutionary specialization of diatoms from phago-mixotrophs to photoautotrophs.</title>
        <authorList>
            <person name="Ban H."/>
            <person name="Sato S."/>
            <person name="Yoshikawa S."/>
            <person name="Yamada K."/>
            <person name="Nakamura Y."/>
            <person name="Ichinomiya M."/>
            <person name="Sato N."/>
            <person name="Blanc-Mathieu R."/>
            <person name="Endo H."/>
            <person name="Kuwata A."/>
            <person name="Ogata H."/>
        </authorList>
    </citation>
    <scope>NUCLEOTIDE SEQUENCE [LARGE SCALE GENOMIC DNA]</scope>
</reference>
<evidence type="ECO:0000313" key="3">
    <source>
        <dbReference type="Proteomes" id="UP001165060"/>
    </source>
</evidence>